<reference evidence="3" key="2">
    <citation type="journal article" date="2021" name="PeerJ">
        <title>Extensive microbial diversity within the chicken gut microbiome revealed by metagenomics and culture.</title>
        <authorList>
            <person name="Gilroy R."/>
            <person name="Ravi A."/>
            <person name="Getino M."/>
            <person name="Pursley I."/>
            <person name="Horton D.L."/>
            <person name="Alikhan N.F."/>
            <person name="Baker D."/>
            <person name="Gharbi K."/>
            <person name="Hall N."/>
            <person name="Watson M."/>
            <person name="Adriaenssens E.M."/>
            <person name="Foster-Nyarko E."/>
            <person name="Jarju S."/>
            <person name="Secka A."/>
            <person name="Antonio M."/>
            <person name="Oren A."/>
            <person name="Chaudhuri R.R."/>
            <person name="La Ragione R."/>
            <person name="Hildebrand F."/>
            <person name="Pallen M.J."/>
        </authorList>
    </citation>
    <scope>NUCLEOTIDE SEQUENCE</scope>
    <source>
        <strain evidence="3">CHK136-897</strain>
    </source>
</reference>
<keyword evidence="2" id="KW-0732">Signal</keyword>
<feature type="region of interest" description="Disordered" evidence="1">
    <location>
        <begin position="402"/>
        <end position="455"/>
    </location>
</feature>
<sequence>MKKRQQNFYTKISISHIALCASVMAMYTFASPAASVVARGSTTASSRPTVSSSTRVTGRMPTATTNLQAVETTETGEETITEPVEEEIIVENKASQFDTALSSSSTSTTDSSAENLAEMIRQQRAALDAQDAIETASKKTQSGNGNACDISLRSCMQEKCGEDFTKCSGDTDTEWGNKLESCRLDSDCSGREYTLFATEIKADRDLNANLASYNSVITCGNQYNDCIMTECGETFTKCLNKSLGDVAIEKCKTIANNCKEQDSGLAARAMLVFGNLRQDAEIQVQEDEKRLYALRDQMSNECDKLGAMFDERTFSCVYTVNFYAGENTTLYASKKLYAGDVFSCTPDWFGIDVTTFMENAYRLTREQTSASSALLGSGLGVAAGAITSGAIGRAIDRQKAENALKEAKEEHEDSYGDKDGTASEQTDEETEKASSEESEEDSRPAQEELKENCEANGGTWKDNFCSEPECPEGEIYDDFTGTCKEDKSIKASDLESRCEIAGGTWNNTSLTCICSNGGKFNTTTGICESVSLNLDTSIGITSSKLPQLNTGIRTLSTRGVSSR</sequence>
<feature type="compositionally biased region" description="Low complexity" evidence="1">
    <location>
        <begin position="41"/>
        <end position="57"/>
    </location>
</feature>
<feature type="compositionally biased region" description="Basic and acidic residues" evidence="1">
    <location>
        <begin position="431"/>
        <end position="453"/>
    </location>
</feature>
<proteinExistence type="predicted"/>
<feature type="compositionally biased region" description="Basic and acidic residues" evidence="1">
    <location>
        <begin position="402"/>
        <end position="421"/>
    </location>
</feature>
<evidence type="ECO:0000256" key="2">
    <source>
        <dbReference type="SAM" id="SignalP"/>
    </source>
</evidence>
<feature type="region of interest" description="Disordered" evidence="1">
    <location>
        <begin position="39"/>
        <end position="66"/>
    </location>
</feature>
<reference evidence="3" key="1">
    <citation type="submission" date="2020-10" db="EMBL/GenBank/DDBJ databases">
        <authorList>
            <person name="Gilroy R."/>
        </authorList>
    </citation>
    <scope>NUCLEOTIDE SEQUENCE</scope>
    <source>
        <strain evidence="3">CHK136-897</strain>
    </source>
</reference>
<comment type="caution">
    <text evidence="3">The sequence shown here is derived from an EMBL/GenBank/DDBJ whole genome shotgun (WGS) entry which is preliminary data.</text>
</comment>
<dbReference type="Proteomes" id="UP000824142">
    <property type="component" value="Unassembled WGS sequence"/>
</dbReference>
<dbReference type="AlphaFoldDB" id="A0A9D1MRT2"/>
<accession>A0A9D1MRT2</accession>
<dbReference type="EMBL" id="DVNO01000011">
    <property type="protein sequence ID" value="HIU65289.1"/>
    <property type="molecule type" value="Genomic_DNA"/>
</dbReference>
<evidence type="ECO:0008006" key="5">
    <source>
        <dbReference type="Google" id="ProtNLM"/>
    </source>
</evidence>
<evidence type="ECO:0000313" key="3">
    <source>
        <dbReference type="EMBL" id="HIU65289.1"/>
    </source>
</evidence>
<gene>
    <name evidence="3" type="ORF">IAC63_01460</name>
</gene>
<name>A0A9D1MRT2_9PROT</name>
<evidence type="ECO:0000256" key="1">
    <source>
        <dbReference type="SAM" id="MobiDB-lite"/>
    </source>
</evidence>
<feature type="chain" id="PRO_5038384459" description="IncF plasmid conjugative transfer protein TraN" evidence="2">
    <location>
        <begin position="31"/>
        <end position="563"/>
    </location>
</feature>
<evidence type="ECO:0000313" key="4">
    <source>
        <dbReference type="Proteomes" id="UP000824142"/>
    </source>
</evidence>
<protein>
    <recommendedName>
        <fullName evidence="5">IncF plasmid conjugative transfer protein TraN</fullName>
    </recommendedName>
</protein>
<feature type="signal peptide" evidence="2">
    <location>
        <begin position="1"/>
        <end position="30"/>
    </location>
</feature>
<organism evidence="3 4">
    <name type="scientific">Candidatus Enterousia avicola</name>
    <dbReference type="NCBI Taxonomy" id="2840787"/>
    <lineage>
        <taxon>Bacteria</taxon>
        <taxon>Pseudomonadati</taxon>
        <taxon>Pseudomonadota</taxon>
        <taxon>Alphaproteobacteria</taxon>
        <taxon>Candidatus Enterousia</taxon>
    </lineage>
</organism>